<keyword evidence="1" id="KW-0472">Membrane</keyword>
<dbReference type="EMBL" id="CP019343">
    <property type="protein sequence ID" value="ARN73906.1"/>
    <property type="molecule type" value="Genomic_DNA"/>
</dbReference>
<keyword evidence="2" id="KW-0732">Signal</keyword>
<dbReference type="KEGG" id="osg:BST96_07125"/>
<keyword evidence="1" id="KW-1133">Transmembrane helix</keyword>
<feature type="signal peptide" evidence="2">
    <location>
        <begin position="1"/>
        <end position="23"/>
    </location>
</feature>
<evidence type="ECO:0000313" key="3">
    <source>
        <dbReference type="EMBL" id="ARN73906.1"/>
    </source>
</evidence>
<name>A0A1X9N897_9GAMM</name>
<sequence length="121" mass="13106">MQYSLQKLVSLLTLLMLSPTAFSAVILSGDIVLSAPPPASADHGQLESSDHAFFWQEQQNVVVTESFFVTALPFQNNPTGDYDSGNAAIEATWGVTWAPVLTIVIIFMRINKAPMSPLPAL</sequence>
<dbReference type="Proteomes" id="UP000193450">
    <property type="component" value="Chromosome"/>
</dbReference>
<protein>
    <submittedName>
        <fullName evidence="3">Uncharacterized protein</fullName>
    </submittedName>
</protein>
<gene>
    <name evidence="3" type="ORF">BST96_07125</name>
</gene>
<evidence type="ECO:0000313" key="4">
    <source>
        <dbReference type="Proteomes" id="UP000193450"/>
    </source>
</evidence>
<feature type="chain" id="PRO_5013163532" evidence="2">
    <location>
        <begin position="24"/>
        <end position="121"/>
    </location>
</feature>
<keyword evidence="1" id="KW-0812">Transmembrane</keyword>
<evidence type="ECO:0000256" key="1">
    <source>
        <dbReference type="SAM" id="Phobius"/>
    </source>
</evidence>
<dbReference type="STRING" id="716816.BST96_07125"/>
<dbReference type="AlphaFoldDB" id="A0A1X9N897"/>
<dbReference type="RefSeq" id="WP_085758032.1">
    <property type="nucleotide sequence ID" value="NZ_CP019343.1"/>
</dbReference>
<organism evidence="3 4">
    <name type="scientific">Oceanicoccus sagamiensis</name>
    <dbReference type="NCBI Taxonomy" id="716816"/>
    <lineage>
        <taxon>Bacteria</taxon>
        <taxon>Pseudomonadati</taxon>
        <taxon>Pseudomonadota</taxon>
        <taxon>Gammaproteobacteria</taxon>
        <taxon>Cellvibrionales</taxon>
        <taxon>Spongiibacteraceae</taxon>
        <taxon>Oceanicoccus</taxon>
    </lineage>
</organism>
<accession>A0A1X9N897</accession>
<evidence type="ECO:0000256" key="2">
    <source>
        <dbReference type="SAM" id="SignalP"/>
    </source>
</evidence>
<proteinExistence type="predicted"/>
<keyword evidence="4" id="KW-1185">Reference proteome</keyword>
<reference evidence="3 4" key="1">
    <citation type="submission" date="2016-11" db="EMBL/GenBank/DDBJ databases">
        <title>Trade-off between light-utilization and light-protection in marine flavobacteria.</title>
        <authorList>
            <person name="Kumagai Y."/>
        </authorList>
    </citation>
    <scope>NUCLEOTIDE SEQUENCE [LARGE SCALE GENOMIC DNA]</scope>
    <source>
        <strain evidence="3 4">NBRC 107125</strain>
    </source>
</reference>
<feature type="transmembrane region" description="Helical" evidence="1">
    <location>
        <begin position="91"/>
        <end position="110"/>
    </location>
</feature>